<reference evidence="7 8" key="1">
    <citation type="journal article" date="2014" name="Int. J. Syst. Evol. Microbiol.">
        <title>Jeotgalibaca dankookensis gen. nov., sp. nov., a member of the family Carnobacteriaceae, isolated from seujeot (Korean traditional food).</title>
        <authorList>
            <person name="Lee D.G."/>
            <person name="Trujillo M.E."/>
            <person name="Kang H."/>
            <person name="Ahn T.Y."/>
        </authorList>
    </citation>
    <scope>NUCLEOTIDE SEQUENCE [LARGE SCALE GENOMIC DNA]</scope>
    <source>
        <strain evidence="7 8">EX-07</strain>
    </source>
</reference>
<organism evidence="7 8">
    <name type="scientific">Jeotgalibaca dankookensis</name>
    <dbReference type="NCBI Taxonomy" id="708126"/>
    <lineage>
        <taxon>Bacteria</taxon>
        <taxon>Bacillati</taxon>
        <taxon>Bacillota</taxon>
        <taxon>Bacilli</taxon>
        <taxon>Lactobacillales</taxon>
        <taxon>Carnobacteriaceae</taxon>
        <taxon>Jeotgalibaca</taxon>
    </lineage>
</organism>
<dbReference type="PIRSF" id="PIRSF036500">
    <property type="entry name" value="GMP_red_Firmic"/>
    <property type="match status" value="1"/>
</dbReference>
<dbReference type="STRING" id="708126.BW727_100215"/>
<dbReference type="RefSeq" id="WP_062468010.1">
    <property type="nucleotide sequence ID" value="NZ_BBYN01000005.1"/>
</dbReference>
<dbReference type="PANTHER" id="PTHR43170">
    <property type="entry name" value="GMP REDUCTASE"/>
    <property type="match status" value="1"/>
</dbReference>
<dbReference type="HAMAP" id="MF_01511">
    <property type="entry name" value="GMP_reduct_type2"/>
    <property type="match status" value="1"/>
</dbReference>
<dbReference type="GO" id="GO:0003920">
    <property type="term" value="F:GMP reductase activity"/>
    <property type="evidence" value="ECO:0007669"/>
    <property type="project" value="UniProtKB-UniRule"/>
</dbReference>
<dbReference type="KEGG" id="jda:BW727_100215"/>
<dbReference type="GO" id="GO:0005829">
    <property type="term" value="C:cytosol"/>
    <property type="evidence" value="ECO:0007669"/>
    <property type="project" value="TreeGrafter"/>
</dbReference>
<feature type="domain" description="IMP dehydrogenase/GMP reductase" evidence="6">
    <location>
        <begin position="5"/>
        <end position="309"/>
    </location>
</feature>
<name>A0A1S6IM37_9LACT</name>
<protein>
    <recommendedName>
        <fullName evidence="5">GMP reductase</fullName>
        <ecNumber evidence="5">1.7.1.7</ecNumber>
    </recommendedName>
    <alternativeName>
        <fullName evidence="5">Guanosine 5'-monophosphate oxidoreductase</fullName>
        <shortName evidence="5">Guanosine monophosphate reductase</shortName>
    </alternativeName>
</protein>
<dbReference type="InterPro" id="IPR050139">
    <property type="entry name" value="GMP_reductase"/>
</dbReference>
<dbReference type="SMART" id="SM01240">
    <property type="entry name" value="IMPDH"/>
    <property type="match status" value="1"/>
</dbReference>
<evidence type="ECO:0000256" key="5">
    <source>
        <dbReference type="HAMAP-Rule" id="MF_01511"/>
    </source>
</evidence>
<dbReference type="NCBIfam" id="NF003966">
    <property type="entry name" value="PRK05458.1"/>
    <property type="match status" value="1"/>
</dbReference>
<dbReference type="CDD" id="cd00381">
    <property type="entry name" value="IMPDH"/>
    <property type="match status" value="1"/>
</dbReference>
<dbReference type="EMBL" id="CP019728">
    <property type="protein sequence ID" value="AQS52624.1"/>
    <property type="molecule type" value="Genomic_DNA"/>
</dbReference>
<keyword evidence="1 5" id="KW-0521">NADP</keyword>
<keyword evidence="8" id="KW-1185">Reference proteome</keyword>
<dbReference type="InterPro" id="IPR001093">
    <property type="entry name" value="IMP_DH_GMPRt"/>
</dbReference>
<comment type="function">
    <text evidence="3 5">Catalyzes the irreversible NADPH-dependent deamination of GMP to IMP. It functions in the conversion of nucleobase, nucleoside and nucleotide derivatives of G to A nucleotides, and in maintaining the intracellular balance of A and G nucleotides.</text>
</comment>
<dbReference type="GO" id="GO:0006163">
    <property type="term" value="P:purine nucleotide metabolic process"/>
    <property type="evidence" value="ECO:0007669"/>
    <property type="project" value="UniProtKB-UniRule"/>
</dbReference>
<evidence type="ECO:0000313" key="8">
    <source>
        <dbReference type="Proteomes" id="UP000188993"/>
    </source>
</evidence>
<dbReference type="OrthoDB" id="9805398at2"/>
<dbReference type="EC" id="1.7.1.7" evidence="5"/>
<feature type="binding site" evidence="5">
    <location>
        <begin position="203"/>
        <end position="226"/>
    </location>
    <ligand>
        <name>NADP(+)</name>
        <dbReference type="ChEBI" id="CHEBI:58349"/>
    </ligand>
</feature>
<dbReference type="PANTHER" id="PTHR43170:SF5">
    <property type="entry name" value="GMP REDUCTASE"/>
    <property type="match status" value="1"/>
</dbReference>
<dbReference type="Pfam" id="PF00478">
    <property type="entry name" value="IMPDH"/>
    <property type="match status" value="1"/>
</dbReference>
<dbReference type="Proteomes" id="UP000188993">
    <property type="component" value="Chromosome"/>
</dbReference>
<accession>A0A1S6IM37</accession>
<comment type="catalytic activity">
    <reaction evidence="4 5">
        <text>IMP + NH4(+) + NADP(+) = GMP + NADPH + 2 H(+)</text>
        <dbReference type="Rhea" id="RHEA:17185"/>
        <dbReference type="ChEBI" id="CHEBI:15378"/>
        <dbReference type="ChEBI" id="CHEBI:28938"/>
        <dbReference type="ChEBI" id="CHEBI:57783"/>
        <dbReference type="ChEBI" id="CHEBI:58053"/>
        <dbReference type="ChEBI" id="CHEBI:58115"/>
        <dbReference type="ChEBI" id="CHEBI:58349"/>
        <dbReference type="EC" id="1.7.1.7"/>
    </reaction>
</comment>
<dbReference type="Gene3D" id="3.20.20.70">
    <property type="entry name" value="Aldolase class I"/>
    <property type="match status" value="1"/>
</dbReference>
<evidence type="ECO:0000313" key="7">
    <source>
        <dbReference type="EMBL" id="AQS52624.1"/>
    </source>
</evidence>
<evidence type="ECO:0000256" key="1">
    <source>
        <dbReference type="ARBA" id="ARBA00022857"/>
    </source>
</evidence>
<dbReference type="NCBIfam" id="TIGR01306">
    <property type="entry name" value="GMP_reduct_2"/>
    <property type="match status" value="1"/>
</dbReference>
<evidence type="ECO:0000256" key="3">
    <source>
        <dbReference type="ARBA" id="ARBA00037691"/>
    </source>
</evidence>
<dbReference type="AlphaFoldDB" id="A0A1S6IM37"/>
<sequence>MKIFDYEDVQLIPNKSIVQSRSECDTSVEFGGRRFKMPIVPANMQTILDESLAEQLAANGYFYIMHRFDEAARLPFIQSMHEKDLFASISLGIKETEFDFVRELVEKNAIPEYTTIDVAHGHSDQVIKMIKHVKEIMPETFLIAGNVGTPEGVRELENAGADATKVGIGPGKVCTTKIKTGFGTGGWQLSAVSWCSKAARKPMIADGGVRTNGDIAKSVRFGASMVMIGSLFAGHDESPGGIKEINGQKYKEYFGSASEYQKGERKNVEGKRILTPYHGPLMDTLTEMQQDLQSSISYAGGKDVAAIRKCDYVLVKNSIYNGDSSNQTIIEAGRSTYGEGDTIL</sequence>
<dbReference type="InterPro" id="IPR013785">
    <property type="entry name" value="Aldolase_TIM"/>
</dbReference>
<keyword evidence="2 5" id="KW-0560">Oxidoreductase</keyword>
<evidence type="ECO:0000256" key="2">
    <source>
        <dbReference type="ARBA" id="ARBA00023002"/>
    </source>
</evidence>
<comment type="similarity">
    <text evidence="5">Belongs to the IMPDH/GMPR family. GuaC type 2 subfamily.</text>
</comment>
<proteinExistence type="inferred from homology"/>
<evidence type="ECO:0000256" key="4">
    <source>
        <dbReference type="ARBA" id="ARBA00048616"/>
    </source>
</evidence>
<dbReference type="InterPro" id="IPR015875">
    <property type="entry name" value="IMP_DH/GMP_Rdtase_CS"/>
</dbReference>
<feature type="active site" description="Thioimidate intermediate" evidence="5">
    <location>
        <position position="174"/>
    </location>
</feature>
<evidence type="ECO:0000259" key="6">
    <source>
        <dbReference type="Pfam" id="PF00478"/>
    </source>
</evidence>
<dbReference type="GO" id="GO:1902560">
    <property type="term" value="C:GMP reductase complex"/>
    <property type="evidence" value="ECO:0007669"/>
    <property type="project" value="InterPro"/>
</dbReference>
<dbReference type="PROSITE" id="PS00487">
    <property type="entry name" value="IMP_DH_GMP_RED"/>
    <property type="match status" value="1"/>
</dbReference>
<gene>
    <name evidence="5 7" type="primary">guaC</name>
    <name evidence="7" type="ORF">BW727_100215</name>
</gene>
<dbReference type="SUPFAM" id="SSF51412">
    <property type="entry name" value="Inosine monophosphate dehydrogenase (IMPDH)"/>
    <property type="match status" value="1"/>
</dbReference>
<dbReference type="InterPro" id="IPR005994">
    <property type="entry name" value="GuaC_type_2"/>
</dbReference>